<dbReference type="KEGG" id="cmv:CMUST_03755"/>
<dbReference type="PATRIC" id="fig|571915.4.peg.802"/>
<evidence type="ECO:0008006" key="5">
    <source>
        <dbReference type="Google" id="ProtNLM"/>
    </source>
</evidence>
<evidence type="ECO:0000256" key="1">
    <source>
        <dbReference type="SAM" id="MobiDB-lite"/>
    </source>
</evidence>
<keyword evidence="4" id="KW-1185">Reference proteome</keyword>
<gene>
    <name evidence="3" type="ORF">CMUST_03755</name>
</gene>
<dbReference type="RefSeq" id="WP_047261380.1">
    <property type="nucleotide sequence ID" value="NZ_CP011542.1"/>
</dbReference>
<keyword evidence="2" id="KW-0732">Signal</keyword>
<evidence type="ECO:0000313" key="4">
    <source>
        <dbReference type="Proteomes" id="UP000035199"/>
    </source>
</evidence>
<feature type="chain" id="PRO_5002554725" description="Peptidase propeptide domain-containing protein" evidence="2">
    <location>
        <begin position="25"/>
        <end position="197"/>
    </location>
</feature>
<sequence>MFHFSRPRLLVMATALVIAAPVIAACTDGGSDNVAANTTPNIATATPPQQRDIGKNTPGENIGNQTDLVVVALAEFAADEAATGIVTSADQVDGDMVEITVYEGTEKAEYDAAPNGEITERGREGKTDTDDEVVAARAATVSAMDALSQAVAQEPNLSVDSISLVDDPEVDLHWTVEFTDPTGGAGTTVDIPALDPR</sequence>
<name>A0A0G3GX16_9CORY</name>
<accession>A0A0G3GX16</accession>
<feature type="region of interest" description="Disordered" evidence="1">
    <location>
        <begin position="38"/>
        <end position="61"/>
    </location>
</feature>
<feature type="signal peptide" evidence="2">
    <location>
        <begin position="1"/>
        <end position="24"/>
    </location>
</feature>
<evidence type="ECO:0000313" key="3">
    <source>
        <dbReference type="EMBL" id="AKK05095.1"/>
    </source>
</evidence>
<dbReference type="EMBL" id="CP011542">
    <property type="protein sequence ID" value="AKK05095.1"/>
    <property type="molecule type" value="Genomic_DNA"/>
</dbReference>
<dbReference type="PROSITE" id="PS51257">
    <property type="entry name" value="PROKAR_LIPOPROTEIN"/>
    <property type="match status" value="1"/>
</dbReference>
<protein>
    <recommendedName>
        <fullName evidence="5">Peptidase propeptide domain-containing protein</fullName>
    </recommendedName>
</protein>
<dbReference type="STRING" id="571915.CMUST_03755"/>
<dbReference type="Proteomes" id="UP000035199">
    <property type="component" value="Chromosome"/>
</dbReference>
<organism evidence="3 4">
    <name type="scientific">Corynebacterium mustelae</name>
    <dbReference type="NCBI Taxonomy" id="571915"/>
    <lineage>
        <taxon>Bacteria</taxon>
        <taxon>Bacillati</taxon>
        <taxon>Actinomycetota</taxon>
        <taxon>Actinomycetes</taxon>
        <taxon>Mycobacteriales</taxon>
        <taxon>Corynebacteriaceae</taxon>
        <taxon>Corynebacterium</taxon>
    </lineage>
</organism>
<reference evidence="4" key="2">
    <citation type="submission" date="2015-05" db="EMBL/GenBank/DDBJ databases">
        <title>Complete genome sequence of Corynebacterium mustelae DSM 45274, isolated from various tissues of a male ferret with lethal sepsis.</title>
        <authorList>
            <person name="Ruckert C."/>
            <person name="Albersmeier A."/>
            <person name="Winkler A."/>
            <person name="Tauch A."/>
        </authorList>
    </citation>
    <scope>NUCLEOTIDE SEQUENCE [LARGE SCALE GENOMIC DNA]</scope>
    <source>
        <strain evidence="4">DSM 45274</strain>
    </source>
</reference>
<proteinExistence type="predicted"/>
<reference evidence="3 4" key="1">
    <citation type="journal article" date="2015" name="Genome Announc.">
        <title>Complete Genome Sequence of the Type Strain Corynebacterium mustelae DSM 45274, Isolated from Various Tissues of a Male Ferret with Lethal Sepsis.</title>
        <authorList>
            <person name="Ruckert C."/>
            <person name="Eimer J."/>
            <person name="Winkler A."/>
            <person name="Tauch A."/>
        </authorList>
    </citation>
    <scope>NUCLEOTIDE SEQUENCE [LARGE SCALE GENOMIC DNA]</scope>
    <source>
        <strain evidence="3 4">DSM 45274</strain>
    </source>
</reference>
<feature type="compositionally biased region" description="Low complexity" evidence="1">
    <location>
        <begin position="38"/>
        <end position="48"/>
    </location>
</feature>
<evidence type="ECO:0000256" key="2">
    <source>
        <dbReference type="SAM" id="SignalP"/>
    </source>
</evidence>
<dbReference type="AlphaFoldDB" id="A0A0G3GX16"/>